<dbReference type="Pfam" id="PF00005">
    <property type="entry name" value="ABC_tran"/>
    <property type="match status" value="2"/>
</dbReference>
<dbReference type="FunFam" id="1.20.1560.10:FF:000010">
    <property type="entry name" value="Multidrug resistance-associated ABC transporter"/>
    <property type="match status" value="1"/>
</dbReference>
<evidence type="ECO:0000256" key="8">
    <source>
        <dbReference type="ARBA" id="ARBA00022989"/>
    </source>
</evidence>
<dbReference type="GO" id="GO:0016887">
    <property type="term" value="F:ATP hydrolysis activity"/>
    <property type="evidence" value="ECO:0007669"/>
    <property type="project" value="InterPro"/>
</dbReference>
<dbReference type="PROSITE" id="PS00211">
    <property type="entry name" value="ABC_TRANSPORTER_1"/>
    <property type="match status" value="1"/>
</dbReference>
<feature type="domain" description="ABC transporter" evidence="14">
    <location>
        <begin position="425"/>
        <end position="656"/>
    </location>
</feature>
<comment type="caution">
    <text evidence="16">The sequence shown here is derived from an EMBL/GenBank/DDBJ whole genome shotgun (WGS) entry which is preliminary data.</text>
</comment>
<keyword evidence="8 12" id="KW-1133">Transmembrane helix</keyword>
<evidence type="ECO:0000259" key="15">
    <source>
        <dbReference type="PROSITE" id="PS50929"/>
    </source>
</evidence>
<feature type="domain" description="SH3" evidence="13">
    <location>
        <begin position="1381"/>
        <end position="1442"/>
    </location>
</feature>
<comment type="similarity">
    <text evidence="2">Belongs to the ABC transporter superfamily. ABCC family. Conjugate transporter (TC 3.A.1.208) subfamily.</text>
</comment>
<dbReference type="InterPro" id="IPR003593">
    <property type="entry name" value="AAA+_ATPase"/>
</dbReference>
<dbReference type="InterPro" id="IPR036640">
    <property type="entry name" value="ABC1_TM_sf"/>
</dbReference>
<dbReference type="InterPro" id="IPR017871">
    <property type="entry name" value="ABC_transporter-like_CS"/>
</dbReference>
<feature type="compositionally biased region" description="Low complexity" evidence="11">
    <location>
        <begin position="1593"/>
        <end position="1606"/>
    </location>
</feature>
<dbReference type="InterPro" id="IPR027417">
    <property type="entry name" value="P-loop_NTPase"/>
</dbReference>
<dbReference type="SMART" id="SM00382">
    <property type="entry name" value="AAA"/>
    <property type="match status" value="2"/>
</dbReference>
<keyword evidence="4" id="KW-0813">Transport</keyword>
<dbReference type="FunFam" id="3.40.50.300:FF:000997">
    <property type="entry name" value="Multidrug resistance-associated protein 1"/>
    <property type="match status" value="1"/>
</dbReference>
<comment type="subcellular location">
    <subcellularLocation>
        <location evidence="1">Membrane</location>
        <topology evidence="1">Multi-pass membrane protein</topology>
    </subcellularLocation>
</comment>
<feature type="domain" description="ABC transporter" evidence="14">
    <location>
        <begin position="1039"/>
        <end position="1273"/>
    </location>
</feature>
<dbReference type="GO" id="GO:0005524">
    <property type="term" value="F:ATP binding"/>
    <property type="evidence" value="ECO:0007669"/>
    <property type="project" value="UniProtKB-KW"/>
</dbReference>
<dbReference type="InterPro" id="IPR036028">
    <property type="entry name" value="SH3-like_dom_sf"/>
</dbReference>
<dbReference type="SUPFAM" id="SSF54236">
    <property type="entry name" value="Ubiquitin-like"/>
    <property type="match status" value="1"/>
</dbReference>
<feature type="transmembrane region" description="Helical" evidence="12">
    <location>
        <begin position="841"/>
        <end position="859"/>
    </location>
</feature>
<dbReference type="InterPro" id="IPR050173">
    <property type="entry name" value="ABC_transporter_C-like"/>
</dbReference>
<protein>
    <submittedName>
        <fullName evidence="16">Uncharacterized protein</fullName>
    </submittedName>
</protein>
<dbReference type="OrthoDB" id="6500128at2759"/>
<dbReference type="PANTHER" id="PTHR24223:SF456">
    <property type="entry name" value="MULTIDRUG RESISTANCE-ASSOCIATED PROTEIN LETHAL(2)03659"/>
    <property type="match status" value="1"/>
</dbReference>
<dbReference type="EMBL" id="QEAP01000488">
    <property type="protein sequence ID" value="TPX65443.1"/>
    <property type="molecule type" value="Genomic_DNA"/>
</dbReference>
<dbReference type="SUPFAM" id="SSF52540">
    <property type="entry name" value="P-loop containing nucleoside triphosphate hydrolases"/>
    <property type="match status" value="2"/>
</dbReference>
<feature type="transmembrane region" description="Helical" evidence="12">
    <location>
        <begin position="954"/>
        <end position="974"/>
    </location>
</feature>
<dbReference type="Pfam" id="PF00664">
    <property type="entry name" value="ABC_membrane"/>
    <property type="match status" value="2"/>
</dbReference>
<dbReference type="GO" id="GO:0016020">
    <property type="term" value="C:membrane"/>
    <property type="evidence" value="ECO:0007669"/>
    <property type="project" value="UniProtKB-SubCell"/>
</dbReference>
<keyword evidence="3 10" id="KW-0728">SH3 domain</keyword>
<evidence type="ECO:0000256" key="10">
    <source>
        <dbReference type="PROSITE-ProRule" id="PRU00192"/>
    </source>
</evidence>
<sequence length="1698" mass="186832">MALPNDFRKADSPQYPLSTQADPPAINEPLQPNQESKAGFLSQLTFSWYSPIVKQGWRKPLEMPDLHRVEDSKQSLPMALEFENLMKPDKNTGTKRSAFSAFVYMHRFYPVYGIGKIVSDACNCSTSLVMQMFLKAIIQSQTSNPPPTYTTFVYAISFFLLTCTSTVLVGVVFMHSSKCAVAAKGMLTAAIYRKSLRLNGVGRSQFSSGKLLNFVSSDIARIEMAVNTFNMTWNAPFMLFFTIALLVVIIGPSGLAGIGFLILVMPIQALMIRRLMHLRGAIAPVTDKRMKLSSEILQGIRIIKYFSWEDTFTHSVNKIREKDELILVRNAAFIRSVISCLGFALPAIAASITFLVYGASNSLGPVQIFSSLSLFNQLRQQVMWLPLHLSAIGDSLISFRRLQELFDAPEVDFQPAVNADAEFGVEIVDAEFEWESAPSSDLTKTPTQATLRNLNLRCPRGGLTSIVGAVGSGKSSLLSSLICELKCNRGTVTFAGNVGYTPQQAWIVNETVKENILFGRPFDAKRYQQVVDACCLTQDFAILPNGDMSEIGERGINISGGQKQRISLARLMYTDHEIALLDDPLSAVDAHVGRAIFENGICGILASKTRLLVTHQLHHVPASDWVVFLKNGAIAEQGTYSDLIAAGREFSELMAAYGGETGDSNTADAGIHLASKQVVVEDATPAVAQIKKIENAGMQAETKQTGSISLKVMLTYFLSSGSSAFLWTTLFALLFTQAARLANDIWLMQWTQLSYPDLSKESYMGAYAGLSVLQSLSLLSYSLLFAVGGIQASKTLHQRIFKRLMQCPVGFYDQTPLGRIINRLSRDIDVVDNTIYDAMRLFFYSLLQAVSVFCLVTVITGGVFLIVLVPMIGIYVALQIYYRRTSRELKRLESVSRSPLYAHISECMSGLATIRAYSDQNRFVRKMHALVDANASPLLLIFGGQRWIGIRLESIGNTLVFTVALYAAFQRLVVNTSQIGLALSYLLQTTALLHMLVYQLVEVEVQLNAVERLVEYLELPIEEQGGSAAPDAWPSNGEIEFRNVQMRYQPNLPLVLQGVNVDIKGGEKVGVVGRTGSGKSSLMQALFRIVDLSEGSIWIDGVNTATLALHELRKRIAIIPQDPVLFSGSLRKNLDPHNKFSDDEVWQVLDRCGMKLAVSEMEGKLEGVLVENAENLSVGQRQLLCLARACLQRPQIIVLDECTASVDMATDALIQKTIQEEFKYATTLTIAHRLNTIISSSKILVMGEGRVVEFGSPRELLIENRDSHFGKMVEETGEANAALLRSLVVEMDLPPLGLHSCEHCVPIYPLPYSLGYPELLDGEEGNPLAGSSDPDGNQDNGSLTSPYLHCLLDDDTLQAARAAAAVAEQLMHQQELLIGAIDYSLVYALHSFVANLEGQVCVLKGDPLALLDDSNSYWWLVRCCKTEEIGYIPAENIETPSERLARLNRIRNVQLALVSQPDFSPQQPRRNKAAAPKPKNALVFAEKPTVFIAHNLGEDYDDDDDEFIDSAGNVAGSNGKDTGAREMETNVADGDKEMYESPQASVASIDQDNGSKRTSFWSKFNKTLAKPPSAEVNPRRGRSNSVDMSAGIRAKSASRTRAAAEAQGKSAIDSRHNSVTAANAATSPPETIRVLRIYSGNVDLNATFKTVVWNEDTTVGALLETAIRRFKVSNSASGEYYLSILHFDSRKFARLLVC</sequence>
<dbReference type="InterPro" id="IPR003439">
    <property type="entry name" value="ABC_transporter-like_ATP-bd"/>
</dbReference>
<dbReference type="InterPro" id="IPR011527">
    <property type="entry name" value="ABC1_TM_dom"/>
</dbReference>
<keyword evidence="5 12" id="KW-0812">Transmembrane</keyword>
<keyword evidence="17" id="KW-1185">Reference proteome</keyword>
<evidence type="ECO:0000256" key="6">
    <source>
        <dbReference type="ARBA" id="ARBA00022741"/>
    </source>
</evidence>
<dbReference type="InterPro" id="IPR029071">
    <property type="entry name" value="Ubiquitin-like_domsf"/>
</dbReference>
<name>A0A507EMY5_9FUNG</name>
<feature type="domain" description="ABC transmembrane type-1" evidence="15">
    <location>
        <begin position="126"/>
        <end position="394"/>
    </location>
</feature>
<dbReference type="InterPro" id="IPR001452">
    <property type="entry name" value="SH3_domain"/>
</dbReference>
<evidence type="ECO:0000256" key="1">
    <source>
        <dbReference type="ARBA" id="ARBA00004141"/>
    </source>
</evidence>
<feature type="transmembrane region" description="Helical" evidence="12">
    <location>
        <begin position="865"/>
        <end position="882"/>
    </location>
</feature>
<keyword evidence="9 12" id="KW-0472">Membrane</keyword>
<evidence type="ECO:0000256" key="5">
    <source>
        <dbReference type="ARBA" id="ARBA00022692"/>
    </source>
</evidence>
<dbReference type="Pfam" id="PF00018">
    <property type="entry name" value="SH3_1"/>
    <property type="match status" value="1"/>
</dbReference>
<evidence type="ECO:0000259" key="13">
    <source>
        <dbReference type="PROSITE" id="PS50002"/>
    </source>
</evidence>
<evidence type="ECO:0000256" key="3">
    <source>
        <dbReference type="ARBA" id="ARBA00022443"/>
    </source>
</evidence>
<feature type="transmembrane region" description="Helical" evidence="12">
    <location>
        <begin position="713"/>
        <end position="735"/>
    </location>
</feature>
<dbReference type="CDD" id="cd03250">
    <property type="entry name" value="ABCC_MRP_domain1"/>
    <property type="match status" value="1"/>
</dbReference>
<feature type="compositionally biased region" description="Basic and acidic residues" evidence="11">
    <location>
        <begin position="1"/>
        <end position="11"/>
    </location>
</feature>
<dbReference type="CDD" id="cd03244">
    <property type="entry name" value="ABCC_MRP_domain2"/>
    <property type="match status" value="1"/>
</dbReference>
<proteinExistence type="inferred from homology"/>
<dbReference type="PANTHER" id="PTHR24223">
    <property type="entry name" value="ATP-BINDING CASSETTE SUB-FAMILY C"/>
    <property type="match status" value="1"/>
</dbReference>
<dbReference type="GO" id="GO:0140359">
    <property type="term" value="F:ABC-type transporter activity"/>
    <property type="evidence" value="ECO:0007669"/>
    <property type="project" value="InterPro"/>
</dbReference>
<feature type="transmembrane region" description="Helical" evidence="12">
    <location>
        <begin position="332"/>
        <end position="358"/>
    </location>
</feature>
<feature type="region of interest" description="Disordered" evidence="11">
    <location>
        <begin position="1"/>
        <end position="33"/>
    </location>
</feature>
<feature type="region of interest" description="Disordered" evidence="11">
    <location>
        <begin position="1570"/>
        <end position="1625"/>
    </location>
</feature>
<dbReference type="SUPFAM" id="SSF50044">
    <property type="entry name" value="SH3-domain"/>
    <property type="match status" value="1"/>
</dbReference>
<dbReference type="PROSITE" id="PS50929">
    <property type="entry name" value="ABC_TM1F"/>
    <property type="match status" value="2"/>
</dbReference>
<dbReference type="FunFam" id="3.40.50.300:FF:000163">
    <property type="entry name" value="Multidrug resistance-associated protein member 4"/>
    <property type="match status" value="1"/>
</dbReference>
<dbReference type="CDD" id="cd18597">
    <property type="entry name" value="ABC_6TM_YOR1_D1_like"/>
    <property type="match status" value="1"/>
</dbReference>
<dbReference type="Gene3D" id="1.20.1560.10">
    <property type="entry name" value="ABC transporter type 1, transmembrane domain"/>
    <property type="match status" value="2"/>
</dbReference>
<accession>A0A507EMY5</accession>
<keyword evidence="6" id="KW-0547">Nucleotide-binding</keyword>
<dbReference type="Gene3D" id="2.30.30.40">
    <property type="entry name" value="SH3 Domains"/>
    <property type="match status" value="1"/>
</dbReference>
<evidence type="ECO:0000256" key="9">
    <source>
        <dbReference type="ARBA" id="ARBA00023136"/>
    </source>
</evidence>
<gene>
    <name evidence="16" type="ORF">CcCBS67573_g08115</name>
</gene>
<keyword evidence="7" id="KW-0067">ATP-binding</keyword>
<organism evidence="16 17">
    <name type="scientific">Chytriomyces confervae</name>
    <dbReference type="NCBI Taxonomy" id="246404"/>
    <lineage>
        <taxon>Eukaryota</taxon>
        <taxon>Fungi</taxon>
        <taxon>Fungi incertae sedis</taxon>
        <taxon>Chytridiomycota</taxon>
        <taxon>Chytridiomycota incertae sedis</taxon>
        <taxon>Chytridiomycetes</taxon>
        <taxon>Chytridiales</taxon>
        <taxon>Chytriomycetaceae</taxon>
        <taxon>Chytriomyces</taxon>
    </lineage>
</organism>
<evidence type="ECO:0000256" key="2">
    <source>
        <dbReference type="ARBA" id="ARBA00009726"/>
    </source>
</evidence>
<evidence type="ECO:0000313" key="17">
    <source>
        <dbReference type="Proteomes" id="UP000320333"/>
    </source>
</evidence>
<dbReference type="Gene3D" id="3.40.50.300">
    <property type="entry name" value="P-loop containing nucleotide triphosphate hydrolases"/>
    <property type="match status" value="2"/>
</dbReference>
<dbReference type="PROSITE" id="PS50002">
    <property type="entry name" value="SH3"/>
    <property type="match status" value="1"/>
</dbReference>
<dbReference type="Proteomes" id="UP000320333">
    <property type="component" value="Unassembled WGS sequence"/>
</dbReference>
<evidence type="ECO:0000313" key="16">
    <source>
        <dbReference type="EMBL" id="TPX65443.1"/>
    </source>
</evidence>
<reference evidence="16 17" key="1">
    <citation type="journal article" date="2019" name="Sci. Rep.">
        <title>Comparative genomics of chytrid fungi reveal insights into the obligate biotrophic and pathogenic lifestyle of Synchytrium endobioticum.</title>
        <authorList>
            <person name="van de Vossenberg B.T.L.H."/>
            <person name="Warris S."/>
            <person name="Nguyen H.D.T."/>
            <person name="van Gent-Pelzer M.P.E."/>
            <person name="Joly D.L."/>
            <person name="van de Geest H.C."/>
            <person name="Bonants P.J.M."/>
            <person name="Smith D.S."/>
            <person name="Levesque C.A."/>
            <person name="van der Lee T.A.J."/>
        </authorList>
    </citation>
    <scope>NUCLEOTIDE SEQUENCE [LARGE SCALE GENOMIC DNA]</scope>
    <source>
        <strain evidence="16 17">CBS 675.73</strain>
    </source>
</reference>
<dbReference type="STRING" id="246404.A0A507EMY5"/>
<dbReference type="PROSITE" id="PS50893">
    <property type="entry name" value="ABC_TRANSPORTER_2"/>
    <property type="match status" value="2"/>
</dbReference>
<dbReference type="SUPFAM" id="SSF90123">
    <property type="entry name" value="ABC transporter transmembrane region"/>
    <property type="match status" value="2"/>
</dbReference>
<feature type="domain" description="ABC transmembrane type-1" evidence="15">
    <location>
        <begin position="727"/>
        <end position="1004"/>
    </location>
</feature>
<evidence type="ECO:0000256" key="11">
    <source>
        <dbReference type="SAM" id="MobiDB-lite"/>
    </source>
</evidence>
<dbReference type="CDD" id="cd18606">
    <property type="entry name" value="ABC_6TM_YOR1_D2_like"/>
    <property type="match status" value="1"/>
</dbReference>
<dbReference type="SMART" id="SM00326">
    <property type="entry name" value="SH3"/>
    <property type="match status" value="1"/>
</dbReference>
<feature type="transmembrane region" description="Helical" evidence="12">
    <location>
        <begin position="152"/>
        <end position="174"/>
    </location>
</feature>
<evidence type="ECO:0000256" key="4">
    <source>
        <dbReference type="ARBA" id="ARBA00022448"/>
    </source>
</evidence>
<evidence type="ECO:0000256" key="7">
    <source>
        <dbReference type="ARBA" id="ARBA00022840"/>
    </source>
</evidence>
<evidence type="ECO:0000256" key="12">
    <source>
        <dbReference type="SAM" id="Phobius"/>
    </source>
</evidence>
<evidence type="ECO:0000259" key="14">
    <source>
        <dbReference type="PROSITE" id="PS50893"/>
    </source>
</evidence>